<dbReference type="GO" id="GO:0004373">
    <property type="term" value="F:alpha-1,4-glucan glucosyltransferase (UDP-glucose donor) activity"/>
    <property type="evidence" value="ECO:0007669"/>
    <property type="project" value="UniProtKB-EC"/>
</dbReference>
<dbReference type="PANTHER" id="PTHR45947:SF3">
    <property type="entry name" value="SULFOQUINOVOSYL TRANSFERASE SQD2"/>
    <property type="match status" value="1"/>
</dbReference>
<dbReference type="EC" id="2.4.1.11" evidence="3"/>
<protein>
    <submittedName>
        <fullName evidence="3">Glycogen synthase</fullName>
        <ecNumber evidence="3">2.4.1.11</ecNumber>
    </submittedName>
</protein>
<evidence type="ECO:0000259" key="1">
    <source>
        <dbReference type="Pfam" id="PF00534"/>
    </source>
</evidence>
<dbReference type="InterPro" id="IPR050194">
    <property type="entry name" value="Glycosyltransferase_grp1"/>
</dbReference>
<feature type="domain" description="Glycosyltransferase subfamily 4-like N-terminal" evidence="2">
    <location>
        <begin position="11"/>
        <end position="181"/>
    </location>
</feature>
<dbReference type="NCBIfam" id="TIGR03999">
    <property type="entry name" value="thiol_BshA"/>
    <property type="match status" value="1"/>
</dbReference>
<gene>
    <name evidence="3" type="ORF">GALL_94310</name>
</gene>
<proteinExistence type="predicted"/>
<dbReference type="Pfam" id="PF00534">
    <property type="entry name" value="Glycos_transf_1"/>
    <property type="match status" value="1"/>
</dbReference>
<evidence type="ECO:0000313" key="3">
    <source>
        <dbReference type="EMBL" id="OIR08263.1"/>
    </source>
</evidence>
<feature type="domain" description="Glycosyl transferase family 1" evidence="1">
    <location>
        <begin position="190"/>
        <end position="351"/>
    </location>
</feature>
<keyword evidence="3" id="KW-0808">Transferase</keyword>
<keyword evidence="3" id="KW-0328">Glycosyltransferase</keyword>
<name>A0A1J5SIM2_9ZZZZ</name>
<organism evidence="3">
    <name type="scientific">mine drainage metagenome</name>
    <dbReference type="NCBI Taxonomy" id="410659"/>
    <lineage>
        <taxon>unclassified sequences</taxon>
        <taxon>metagenomes</taxon>
        <taxon>ecological metagenomes</taxon>
    </lineage>
</organism>
<dbReference type="PANTHER" id="PTHR45947">
    <property type="entry name" value="SULFOQUINOVOSYL TRANSFERASE SQD2"/>
    <property type="match status" value="1"/>
</dbReference>
<dbReference type="Pfam" id="PF13439">
    <property type="entry name" value="Glyco_transf_4"/>
    <property type="match status" value="1"/>
</dbReference>
<evidence type="ECO:0000259" key="2">
    <source>
        <dbReference type="Pfam" id="PF13439"/>
    </source>
</evidence>
<accession>A0A1J5SIM2</accession>
<comment type="caution">
    <text evidence="3">The sequence shown here is derived from an EMBL/GenBank/DDBJ whole genome shotgun (WGS) entry which is preliminary data.</text>
</comment>
<dbReference type="InterPro" id="IPR023881">
    <property type="entry name" value="Thiol_BshA"/>
</dbReference>
<sequence>MRIGIVCYPTFGGSGVLATELGKALADEGHQVHFITYQQPVRLNVFNTNIFYHEVRVPTYPLFDYPPYEIALASTMVDVIMNYDLDLLHVHYAIPHASAAYMAKQIVKSKNGRNIPVITTLHGTDITLVGKDKTYEPVVTFSINESDAITAVSENLKEETLKFFAIKKNIDVITNFVDVSRFNKKPFDAFKKVIAPQGEKILVHASNFRKVKRVDDVVKIFAEVRKQMPAKLLMVGDGPERHSIEELARELNVIDDIRFVGKQEQMEEILAVSDLFLLPSEYESFGLAALEAMAARVVVISTNAGGLPEIIVQNKTGFMANVGDVKAMSEFAISILKNEEHLEQMKQAAFERAQTFDIQHIIPQYEKLYSRFCRMEIKK</sequence>
<dbReference type="SUPFAM" id="SSF53756">
    <property type="entry name" value="UDP-Glycosyltransferase/glycogen phosphorylase"/>
    <property type="match status" value="1"/>
</dbReference>
<dbReference type="AlphaFoldDB" id="A0A1J5SIM2"/>
<dbReference type="GO" id="GO:0071793">
    <property type="term" value="P:bacillithiol biosynthetic process"/>
    <property type="evidence" value="ECO:0007669"/>
    <property type="project" value="InterPro"/>
</dbReference>
<reference evidence="3" key="1">
    <citation type="submission" date="2016-10" db="EMBL/GenBank/DDBJ databases">
        <title>Sequence of Gallionella enrichment culture.</title>
        <authorList>
            <person name="Poehlein A."/>
            <person name="Muehling M."/>
            <person name="Daniel R."/>
        </authorList>
    </citation>
    <scope>NUCLEOTIDE SEQUENCE</scope>
</reference>
<dbReference type="InterPro" id="IPR028098">
    <property type="entry name" value="Glyco_trans_4-like_N"/>
</dbReference>
<dbReference type="InterPro" id="IPR001296">
    <property type="entry name" value="Glyco_trans_1"/>
</dbReference>
<dbReference type="Gene3D" id="3.40.50.2000">
    <property type="entry name" value="Glycogen Phosphorylase B"/>
    <property type="match status" value="2"/>
</dbReference>
<dbReference type="EMBL" id="MLJW01000032">
    <property type="protein sequence ID" value="OIR08263.1"/>
    <property type="molecule type" value="Genomic_DNA"/>
</dbReference>